<evidence type="ECO:0000256" key="1">
    <source>
        <dbReference type="SAM" id="MobiDB-lite"/>
    </source>
</evidence>
<sequence>MNTIRKTLIAVLAAVALSFGTTAQARMTDRTEATIVGAAVGGVIGKVAGNNMESTLIGAAIGGTAGNLYAKRNQKKEAAEQARHHHASGKHCKKSCYCDHYRKGKKYRCKKYREDDDDDDD</sequence>
<reference evidence="4 5" key="1">
    <citation type="submission" date="2018-12" db="EMBL/GenBank/DDBJ databases">
        <authorList>
            <consortium name="Pathogen Informatics"/>
        </authorList>
    </citation>
    <scope>NUCLEOTIDE SEQUENCE [LARGE SCALE GENOMIC DNA]</scope>
    <source>
        <strain evidence="4 5">NCTC12227</strain>
    </source>
</reference>
<protein>
    <submittedName>
        <fullName evidence="4">Surface antigen</fullName>
    </submittedName>
</protein>
<keyword evidence="2" id="KW-0732">Signal</keyword>
<evidence type="ECO:0000256" key="2">
    <source>
        <dbReference type="SAM" id="SignalP"/>
    </source>
</evidence>
<feature type="domain" description="Glycine zipper" evidence="3">
    <location>
        <begin position="35"/>
        <end position="76"/>
    </location>
</feature>
<evidence type="ECO:0000313" key="4">
    <source>
        <dbReference type="EMBL" id="VEJ22066.1"/>
    </source>
</evidence>
<dbReference type="EMBL" id="LR134516">
    <property type="protein sequence ID" value="VEJ22066.1"/>
    <property type="molecule type" value="Genomic_DNA"/>
</dbReference>
<dbReference type="RefSeq" id="WP_126305037.1">
    <property type="nucleotide sequence ID" value="NZ_JBGNXI010000003.1"/>
</dbReference>
<dbReference type="STRING" id="326522.BWD08_08140"/>
<evidence type="ECO:0000313" key="5">
    <source>
        <dbReference type="Proteomes" id="UP000268229"/>
    </source>
</evidence>
<feature type="region of interest" description="Disordered" evidence="1">
    <location>
        <begin position="72"/>
        <end position="93"/>
    </location>
</feature>
<gene>
    <name evidence="4" type="ORF">NCTC12227_01839</name>
</gene>
<keyword evidence="5" id="KW-1185">Reference proteome</keyword>
<feature type="signal peptide" evidence="2">
    <location>
        <begin position="1"/>
        <end position="25"/>
    </location>
</feature>
<organism evidence="4 5">
    <name type="scientific">Neisseria animaloris</name>
    <dbReference type="NCBI Taxonomy" id="326522"/>
    <lineage>
        <taxon>Bacteria</taxon>
        <taxon>Pseudomonadati</taxon>
        <taxon>Pseudomonadota</taxon>
        <taxon>Betaproteobacteria</taxon>
        <taxon>Neisseriales</taxon>
        <taxon>Neisseriaceae</taxon>
        <taxon>Neisseria</taxon>
    </lineage>
</organism>
<accession>A0A1X3CIF8</accession>
<name>A0A1X3CIF8_9NEIS</name>
<evidence type="ECO:0000259" key="3">
    <source>
        <dbReference type="Pfam" id="PF13488"/>
    </source>
</evidence>
<feature type="chain" id="PRO_5030037428" evidence="2">
    <location>
        <begin position="26"/>
        <end position="121"/>
    </location>
</feature>
<dbReference type="Pfam" id="PF13488">
    <property type="entry name" value="Gly-zipper_Omp"/>
    <property type="match status" value="1"/>
</dbReference>
<dbReference type="AlphaFoldDB" id="A0A1X3CIF8"/>
<proteinExistence type="predicted"/>
<feature type="compositionally biased region" description="Basic residues" evidence="1">
    <location>
        <begin position="83"/>
        <end position="93"/>
    </location>
</feature>
<dbReference type="Proteomes" id="UP000268229">
    <property type="component" value="Chromosome"/>
</dbReference>
<dbReference type="KEGG" id="nani:NCTC12227_01839"/>
<dbReference type="InterPro" id="IPR039567">
    <property type="entry name" value="Gly-zipper"/>
</dbReference>